<dbReference type="GO" id="GO:0005524">
    <property type="term" value="F:ATP binding"/>
    <property type="evidence" value="ECO:0007669"/>
    <property type="project" value="UniProtKB-KW"/>
</dbReference>
<dbReference type="Proteomes" id="UP000198854">
    <property type="component" value="Unassembled WGS sequence"/>
</dbReference>
<evidence type="ECO:0000256" key="2">
    <source>
        <dbReference type="ARBA" id="ARBA00022723"/>
    </source>
</evidence>
<dbReference type="GO" id="GO:0008986">
    <property type="term" value="F:pyruvate, water dikinase activity"/>
    <property type="evidence" value="ECO:0007669"/>
    <property type="project" value="InterPro"/>
</dbReference>
<dbReference type="InterPro" id="IPR015813">
    <property type="entry name" value="Pyrv/PenolPyrv_kinase-like_dom"/>
</dbReference>
<name>A0A1G7YFD3_9VIBR</name>
<keyword evidence="3" id="KW-0547">Nucleotide-binding</keyword>
<dbReference type="EMBL" id="FNDD01000005">
    <property type="protein sequence ID" value="SDG95035.1"/>
    <property type="molecule type" value="Genomic_DNA"/>
</dbReference>
<dbReference type="SUPFAM" id="SSF51621">
    <property type="entry name" value="Phosphoenolpyruvate/pyruvate domain"/>
    <property type="match status" value="1"/>
</dbReference>
<reference evidence="6 7" key="1">
    <citation type="submission" date="2016-10" db="EMBL/GenBank/DDBJ databases">
        <authorList>
            <person name="de Groot N.N."/>
        </authorList>
    </citation>
    <scope>NUCLEOTIDE SEQUENCE [LARGE SCALE GENOMIC DNA]</scope>
    <source>
        <strain evidence="6 7">CGMCC 1.10228</strain>
    </source>
</reference>
<evidence type="ECO:0000259" key="5">
    <source>
        <dbReference type="Pfam" id="PF02896"/>
    </source>
</evidence>
<dbReference type="STRING" id="861298.SAMN04488136_10592"/>
<protein>
    <submittedName>
        <fullName evidence="6">Pyruvate, water dikinase</fullName>
    </submittedName>
</protein>
<dbReference type="InterPro" id="IPR000121">
    <property type="entry name" value="PEP_util_C"/>
</dbReference>
<keyword evidence="7" id="KW-1185">Reference proteome</keyword>
<organism evidence="6 7">
    <name type="scientific">Vibrio xiamenensis</name>
    <dbReference type="NCBI Taxonomy" id="861298"/>
    <lineage>
        <taxon>Bacteria</taxon>
        <taxon>Pseudomonadati</taxon>
        <taxon>Pseudomonadota</taxon>
        <taxon>Gammaproteobacteria</taxon>
        <taxon>Vibrionales</taxon>
        <taxon>Vibrionaceae</taxon>
        <taxon>Vibrio</taxon>
    </lineage>
</organism>
<dbReference type="RefSeq" id="WP_093270835.1">
    <property type="nucleotide sequence ID" value="NZ_FNDD01000005.1"/>
</dbReference>
<keyword evidence="6" id="KW-0670">Pyruvate</keyword>
<dbReference type="GO" id="GO:0046872">
    <property type="term" value="F:metal ion binding"/>
    <property type="evidence" value="ECO:0007669"/>
    <property type="project" value="UniProtKB-KW"/>
</dbReference>
<keyword evidence="4" id="KW-0067">ATP-binding</keyword>
<dbReference type="Pfam" id="PF02896">
    <property type="entry name" value="PEP-utilizers_C"/>
    <property type="match status" value="1"/>
</dbReference>
<dbReference type="AlphaFoldDB" id="A0A1G7YFD3"/>
<gene>
    <name evidence="6" type="ORF">SAMN04488136_10592</name>
</gene>
<dbReference type="InterPro" id="IPR040442">
    <property type="entry name" value="Pyrv_kinase-like_dom_sf"/>
</dbReference>
<keyword evidence="6" id="KW-0808">Transferase</keyword>
<feature type="domain" description="PEP-utilising enzyme C-terminal" evidence="5">
    <location>
        <begin position="91"/>
        <end position="287"/>
    </location>
</feature>
<evidence type="ECO:0000313" key="6">
    <source>
        <dbReference type="EMBL" id="SDG95035.1"/>
    </source>
</evidence>
<evidence type="ECO:0000256" key="1">
    <source>
        <dbReference type="ARBA" id="ARBA00007837"/>
    </source>
</evidence>
<sequence>MSTENANTLHPSLALGDALPSHGQNSGAQHIYVSLADMISEHIFYHPGYESAEVQLSEIDQSSIDAIIGAQPLAEHFVSTMVEKITESITANHKAVRVSLSDSDSYMFRTLLGGQFEPEEINPALGLRGVSRFATESYSPVFALECEVVKKLRATGVEVEVVVPFVRTLSDAAKIIDLLAEQGLSRGQNGLKVSYCVDVPSSALLADKLLPYFDGVVVDIENLAQTTLGIDRYSPLLEYLFDADNDAVLQLVKGTIAAARECAKPALVLSSGLLGYPKLMDLLSEQGALDVVVTS</sequence>
<evidence type="ECO:0000313" key="7">
    <source>
        <dbReference type="Proteomes" id="UP000198854"/>
    </source>
</evidence>
<keyword evidence="2" id="KW-0479">Metal-binding</keyword>
<dbReference type="OrthoDB" id="5854851at2"/>
<evidence type="ECO:0000256" key="3">
    <source>
        <dbReference type="ARBA" id="ARBA00022741"/>
    </source>
</evidence>
<dbReference type="InterPro" id="IPR006319">
    <property type="entry name" value="PEP_synth"/>
</dbReference>
<comment type="similarity">
    <text evidence="1">Belongs to the PEP-utilizing enzyme family.</text>
</comment>
<proteinExistence type="inferred from homology"/>
<dbReference type="PANTHER" id="PTHR43030">
    <property type="entry name" value="PHOSPHOENOLPYRUVATE SYNTHASE"/>
    <property type="match status" value="1"/>
</dbReference>
<keyword evidence="6" id="KW-0418">Kinase</keyword>
<dbReference type="PANTHER" id="PTHR43030:SF1">
    <property type="entry name" value="PHOSPHOENOLPYRUVATE SYNTHASE"/>
    <property type="match status" value="1"/>
</dbReference>
<evidence type="ECO:0000256" key="4">
    <source>
        <dbReference type="ARBA" id="ARBA00022840"/>
    </source>
</evidence>
<dbReference type="Gene3D" id="3.20.20.60">
    <property type="entry name" value="Phosphoenolpyruvate-binding domains"/>
    <property type="match status" value="1"/>
</dbReference>
<accession>A0A1G7YFD3</accession>